<keyword evidence="2" id="KW-1185">Reference proteome</keyword>
<comment type="caution">
    <text evidence="1">The sequence shown here is derived from an EMBL/GenBank/DDBJ whole genome shotgun (WGS) entry which is preliminary data.</text>
</comment>
<sequence length="270" mass="29649">MDSRAQGGVVRFECDPKYLFENNLPMLDLGEVVGISVDQVFFGRSQRLSNLDYCQLASLNCNRVAVAVDSDHVLLIGPGLWETQIKFAWREVVAETSNLPPSLVPFTVELRARVVYGNRCGSPLTAGQLFDAPIDPAKPMRVRRGEVLSITFRIYDLLGNEVTSEFGGGPHCISRVEDLGPAAESVPGLPVELPSESSFRYQKDDMGSGRWSCELSTATAAFVDGHTYELQVRLNDGSLHACRFEFEYCCAPLPIPSTHTPQKPPASGRP</sequence>
<proteinExistence type="predicted"/>
<accession>A0ABP8MPM5</accession>
<protein>
    <submittedName>
        <fullName evidence="1">Uncharacterized protein</fullName>
    </submittedName>
</protein>
<gene>
    <name evidence="1" type="ORF">GCM10023156_23200</name>
</gene>
<evidence type="ECO:0000313" key="2">
    <source>
        <dbReference type="Proteomes" id="UP001500840"/>
    </source>
</evidence>
<dbReference type="RefSeq" id="WP_345322102.1">
    <property type="nucleotide sequence ID" value="NZ_BAABGA010000029.1"/>
</dbReference>
<organism evidence="1 2">
    <name type="scientific">Novipirellula rosea</name>
    <dbReference type="NCBI Taxonomy" id="1031540"/>
    <lineage>
        <taxon>Bacteria</taxon>
        <taxon>Pseudomonadati</taxon>
        <taxon>Planctomycetota</taxon>
        <taxon>Planctomycetia</taxon>
        <taxon>Pirellulales</taxon>
        <taxon>Pirellulaceae</taxon>
        <taxon>Novipirellula</taxon>
    </lineage>
</organism>
<dbReference type="EMBL" id="BAABGA010000029">
    <property type="protein sequence ID" value="GAA4452977.1"/>
    <property type="molecule type" value="Genomic_DNA"/>
</dbReference>
<evidence type="ECO:0000313" key="1">
    <source>
        <dbReference type="EMBL" id="GAA4452977.1"/>
    </source>
</evidence>
<reference evidence="2" key="1">
    <citation type="journal article" date="2019" name="Int. J. Syst. Evol. Microbiol.">
        <title>The Global Catalogue of Microorganisms (GCM) 10K type strain sequencing project: providing services to taxonomists for standard genome sequencing and annotation.</title>
        <authorList>
            <consortium name="The Broad Institute Genomics Platform"/>
            <consortium name="The Broad Institute Genome Sequencing Center for Infectious Disease"/>
            <person name="Wu L."/>
            <person name="Ma J."/>
        </authorList>
    </citation>
    <scope>NUCLEOTIDE SEQUENCE [LARGE SCALE GENOMIC DNA]</scope>
    <source>
        <strain evidence="2">JCM 17759</strain>
    </source>
</reference>
<dbReference type="Proteomes" id="UP001500840">
    <property type="component" value="Unassembled WGS sequence"/>
</dbReference>
<name>A0ABP8MPM5_9BACT</name>